<dbReference type="Gene3D" id="1.10.3210.10">
    <property type="entry name" value="Hypothetical protein af1432"/>
    <property type="match status" value="1"/>
</dbReference>
<evidence type="ECO:0000313" key="3">
    <source>
        <dbReference type="EMBL" id="MBC5753497.1"/>
    </source>
</evidence>
<evidence type="ECO:0000259" key="1">
    <source>
        <dbReference type="PROSITE" id="PS51831"/>
    </source>
</evidence>
<dbReference type="Proteomes" id="UP000621540">
    <property type="component" value="Unassembled WGS sequence"/>
</dbReference>
<evidence type="ECO:0000259" key="2">
    <source>
        <dbReference type="PROSITE" id="PS51832"/>
    </source>
</evidence>
<dbReference type="SUPFAM" id="SSF109604">
    <property type="entry name" value="HD-domain/PDEase-like"/>
    <property type="match status" value="1"/>
</dbReference>
<accession>A0ABR7I9A7</accession>
<dbReference type="InterPro" id="IPR006674">
    <property type="entry name" value="HD_domain"/>
</dbReference>
<sequence>MNVKEYSVNELVPGMIIAAPVITNAGQILLDVGVTLTRPLIEKIAFYQIPSVTIEVVTGTEEKEPEKKEPEAKETAEKKADFFTQNSLLHYEQKTSTNGTSQAAEPSYSQKVKKSAAFQKFQVDFSFSANDLKNIFDSIVAGGAIDTKDMLKKVTSLLKPEQTTIDFFDMLHNLRSVNDSIYAHCINVSLISRMIGIWLKLPQADIDTLTIAGLLHDIGKTQIPDDILNKKERLTDEEFALIRKHPVFGYDILKKHELDVRILKATLMHHERCDGSGYPLALKEGDIDDFALIVAIADVYDAMTAARIYRAPLCPFEVIAEFEKEGLQKYKPKYILTFLEHIATTYQNNRVMLSNGESAKIVLLNQQVFSKPLVQLTDGSCIDLNRSPLYIKAII</sequence>
<dbReference type="InterPro" id="IPR037522">
    <property type="entry name" value="HD_GYP_dom"/>
</dbReference>
<dbReference type="CDD" id="cd00077">
    <property type="entry name" value="HDc"/>
    <property type="match status" value="1"/>
</dbReference>
<dbReference type="SMART" id="SM00471">
    <property type="entry name" value="HDc"/>
    <property type="match status" value="1"/>
</dbReference>
<dbReference type="EMBL" id="JACOQH010000003">
    <property type="protein sequence ID" value="MBC5753497.1"/>
    <property type="molecule type" value="Genomic_DNA"/>
</dbReference>
<dbReference type="RefSeq" id="WP_186981902.1">
    <property type="nucleotide sequence ID" value="NZ_JACOQH010000003.1"/>
</dbReference>
<dbReference type="PROSITE" id="PS51831">
    <property type="entry name" value="HD"/>
    <property type="match status" value="1"/>
</dbReference>
<organism evidence="3 4">
    <name type="scientific">Roseburia yibonii</name>
    <dbReference type="NCBI Taxonomy" id="2763063"/>
    <lineage>
        <taxon>Bacteria</taxon>
        <taxon>Bacillati</taxon>
        <taxon>Bacillota</taxon>
        <taxon>Clostridia</taxon>
        <taxon>Lachnospirales</taxon>
        <taxon>Lachnospiraceae</taxon>
        <taxon>Roseburia</taxon>
    </lineage>
</organism>
<dbReference type="NCBIfam" id="TIGR00277">
    <property type="entry name" value="HDIG"/>
    <property type="match status" value="1"/>
</dbReference>
<dbReference type="PROSITE" id="PS51832">
    <property type="entry name" value="HD_GYP"/>
    <property type="match status" value="1"/>
</dbReference>
<dbReference type="InterPro" id="IPR006675">
    <property type="entry name" value="HDIG_dom"/>
</dbReference>
<feature type="domain" description="HD-GYP" evidence="2">
    <location>
        <begin position="159"/>
        <end position="354"/>
    </location>
</feature>
<feature type="domain" description="HD" evidence="1">
    <location>
        <begin position="181"/>
        <end position="303"/>
    </location>
</feature>
<keyword evidence="4" id="KW-1185">Reference proteome</keyword>
<reference evidence="3 4" key="1">
    <citation type="submission" date="2020-08" db="EMBL/GenBank/DDBJ databases">
        <title>Genome public.</title>
        <authorList>
            <person name="Liu C."/>
            <person name="Sun Q."/>
        </authorList>
    </citation>
    <scope>NUCLEOTIDE SEQUENCE [LARGE SCALE GENOMIC DNA]</scope>
    <source>
        <strain evidence="3 4">BX0805</strain>
    </source>
</reference>
<dbReference type="Pfam" id="PF13487">
    <property type="entry name" value="HD_5"/>
    <property type="match status" value="1"/>
</dbReference>
<evidence type="ECO:0000313" key="4">
    <source>
        <dbReference type="Proteomes" id="UP000621540"/>
    </source>
</evidence>
<name>A0ABR7I9A7_9FIRM</name>
<dbReference type="PANTHER" id="PTHR43155:SF2">
    <property type="entry name" value="CYCLIC DI-GMP PHOSPHODIESTERASE PA4108"/>
    <property type="match status" value="1"/>
</dbReference>
<dbReference type="InterPro" id="IPR003607">
    <property type="entry name" value="HD/PDEase_dom"/>
</dbReference>
<dbReference type="PANTHER" id="PTHR43155">
    <property type="entry name" value="CYCLIC DI-GMP PHOSPHODIESTERASE PA4108-RELATED"/>
    <property type="match status" value="1"/>
</dbReference>
<comment type="caution">
    <text evidence="3">The sequence shown here is derived from an EMBL/GenBank/DDBJ whole genome shotgun (WGS) entry which is preliminary data.</text>
</comment>
<proteinExistence type="predicted"/>
<gene>
    <name evidence="3" type="ORF">H8Z76_05550</name>
</gene>
<protein>
    <submittedName>
        <fullName evidence="3">HD-GYP domain-containing protein</fullName>
    </submittedName>
</protein>